<protein>
    <recommendedName>
        <fullName evidence="6">Camelysin metallo-endopeptidase</fullName>
    </recommendedName>
</protein>
<evidence type="ECO:0008006" key="6">
    <source>
        <dbReference type="Google" id="ProtNLM"/>
    </source>
</evidence>
<dbReference type="EMBL" id="JAUSTF010000007">
    <property type="protein sequence ID" value="MDQ0181789.1"/>
    <property type="molecule type" value="Genomic_DNA"/>
</dbReference>
<accession>A0AAW8DKS0</accession>
<gene>
    <name evidence="2" type="ORF">J2S90_002674</name>
    <name evidence="3" type="ORF">J2S93_003228</name>
</gene>
<evidence type="ECO:0000313" key="5">
    <source>
        <dbReference type="Proteomes" id="UP001242995"/>
    </source>
</evidence>
<keyword evidence="4" id="KW-1185">Reference proteome</keyword>
<evidence type="ECO:0000256" key="1">
    <source>
        <dbReference type="SAM" id="MobiDB-lite"/>
    </source>
</evidence>
<proteinExistence type="predicted"/>
<feature type="region of interest" description="Disordered" evidence="1">
    <location>
        <begin position="180"/>
        <end position="199"/>
    </location>
</feature>
<reference evidence="2 4" key="1">
    <citation type="submission" date="2023-07" db="EMBL/GenBank/DDBJ databases">
        <title>Sorghum-associated microbial communities from plants grown in Nebraska, USA.</title>
        <authorList>
            <person name="Schachtman D."/>
        </authorList>
    </citation>
    <scope>NUCLEOTIDE SEQUENCE</scope>
    <source>
        <strain evidence="2">DS1006</strain>
        <strain evidence="3 4">DS1016</strain>
    </source>
</reference>
<name>A0AAW8DKS0_9MICC</name>
<dbReference type="Proteomes" id="UP001230951">
    <property type="component" value="Unassembled WGS sequence"/>
</dbReference>
<dbReference type="RefSeq" id="WP_148667644.1">
    <property type="nucleotide sequence ID" value="NZ_JAUSRG010000007.1"/>
</dbReference>
<evidence type="ECO:0000313" key="3">
    <source>
        <dbReference type="EMBL" id="MDQ0181789.1"/>
    </source>
</evidence>
<evidence type="ECO:0000313" key="2">
    <source>
        <dbReference type="EMBL" id="MDP9905703.1"/>
    </source>
</evidence>
<evidence type="ECO:0000313" key="4">
    <source>
        <dbReference type="Proteomes" id="UP001230951"/>
    </source>
</evidence>
<comment type="caution">
    <text evidence="2">The sequence shown here is derived from an EMBL/GenBank/DDBJ whole genome shotgun (WGS) entry which is preliminary data.</text>
</comment>
<sequence length="199" mass="20446">MTRRTVKRDGWKRLTLGLVAGVLVLGAGTTAAAFTDFARVNLGTGIAGSGLGNPNRFDIAVRDSTGVLRDADTPETAVVLPLSAGTVFSESKPVEFDVSVTNRKPGVNGNLTVSLYDPDPQSGDLFGTLLFTVYLDGAATPAIANATAQQVNQAGLTFQDVAPGEQRAVRVSAVLAPNSGAQASGKSTQLGVLTNGESK</sequence>
<dbReference type="AlphaFoldDB" id="A0AAW8DKS0"/>
<dbReference type="Proteomes" id="UP001242995">
    <property type="component" value="Unassembled WGS sequence"/>
</dbReference>
<dbReference type="EMBL" id="JAUSRG010000007">
    <property type="protein sequence ID" value="MDP9905703.1"/>
    <property type="molecule type" value="Genomic_DNA"/>
</dbReference>
<organism evidence="2 5">
    <name type="scientific">Arthrobacter bambusae</name>
    <dbReference type="NCBI Taxonomy" id="1338426"/>
    <lineage>
        <taxon>Bacteria</taxon>
        <taxon>Bacillati</taxon>
        <taxon>Actinomycetota</taxon>
        <taxon>Actinomycetes</taxon>
        <taxon>Micrococcales</taxon>
        <taxon>Micrococcaceae</taxon>
        <taxon>Arthrobacter</taxon>
    </lineage>
</organism>